<organism evidence="1">
    <name type="scientific">marine sediment metagenome</name>
    <dbReference type="NCBI Taxonomy" id="412755"/>
    <lineage>
        <taxon>unclassified sequences</taxon>
        <taxon>metagenomes</taxon>
        <taxon>ecological metagenomes</taxon>
    </lineage>
</organism>
<evidence type="ECO:0000313" key="1">
    <source>
        <dbReference type="EMBL" id="GAG99822.1"/>
    </source>
</evidence>
<dbReference type="EMBL" id="BART01024040">
    <property type="protein sequence ID" value="GAG99822.1"/>
    <property type="molecule type" value="Genomic_DNA"/>
</dbReference>
<feature type="non-terminal residue" evidence="1">
    <location>
        <position position="1"/>
    </location>
</feature>
<protein>
    <submittedName>
        <fullName evidence="1">Uncharacterized protein</fullName>
    </submittedName>
</protein>
<proteinExistence type="predicted"/>
<sequence length="100" mass="11838">LWSDMQDSVMDGEWHAFSKANEIIRRHGHRQLTMGRIAQIRSGYFKFAKDDEYRATRGGKDYLYEWKSMEDVNKFRFIPVGEEVEPEETAENLWPKPLGL</sequence>
<accession>X1D3X4</accession>
<name>X1D3X4_9ZZZZ</name>
<dbReference type="AlphaFoldDB" id="X1D3X4"/>
<reference evidence="1" key="1">
    <citation type="journal article" date="2014" name="Front. Microbiol.">
        <title>High frequency of phylogenetically diverse reductive dehalogenase-homologous genes in deep subseafloor sedimentary metagenomes.</title>
        <authorList>
            <person name="Kawai M."/>
            <person name="Futagami T."/>
            <person name="Toyoda A."/>
            <person name="Takaki Y."/>
            <person name="Nishi S."/>
            <person name="Hori S."/>
            <person name="Arai W."/>
            <person name="Tsubouchi T."/>
            <person name="Morono Y."/>
            <person name="Uchiyama I."/>
            <person name="Ito T."/>
            <person name="Fujiyama A."/>
            <person name="Inagaki F."/>
            <person name="Takami H."/>
        </authorList>
    </citation>
    <scope>NUCLEOTIDE SEQUENCE</scope>
    <source>
        <strain evidence="1">Expedition CK06-06</strain>
    </source>
</reference>
<gene>
    <name evidence="1" type="ORF">S01H4_43547</name>
</gene>
<comment type="caution">
    <text evidence="1">The sequence shown here is derived from an EMBL/GenBank/DDBJ whole genome shotgun (WGS) entry which is preliminary data.</text>
</comment>